<accession>A0A3Q3EGF0</accession>
<feature type="coiled-coil region" evidence="1">
    <location>
        <begin position="84"/>
        <end position="111"/>
    </location>
</feature>
<reference evidence="3" key="2">
    <citation type="submission" date="2025-09" db="UniProtKB">
        <authorList>
            <consortium name="Ensembl"/>
        </authorList>
    </citation>
    <scope>IDENTIFICATION</scope>
</reference>
<feature type="coiled-coil region" evidence="1">
    <location>
        <begin position="357"/>
        <end position="384"/>
    </location>
</feature>
<dbReference type="InParanoid" id="A0A3Q3EGF0"/>
<dbReference type="PANTHER" id="PTHR33331:SF13">
    <property type="entry name" value="COILED-COIL DOMAIN CONTAINING 162"/>
    <property type="match status" value="1"/>
</dbReference>
<proteinExistence type="predicted"/>
<sequence>MQSNKTPDCLLFQLRVSQDRLQQSLTQLSCSVMERERRSFLLHSQFYEQILRRETQLLYHTEQDLKHLQTSQTSSSQKEVSDECRGLMLEVSALQAQVAHLEERKRAQEERLSLKFRERYAPLVRHLCSTCIQLQGRLDEQRLQVKLDVSEMVSRIRGEGVDRMIKLKKKYGCTKDNDGLKLTKSQKEEVDELQQENRRLSVLICKLKTLSRWRKLVDQEKLHRQLLQAQQREITSRCEALRVKMTAEEEVVLLQEELEAARRELSCSQTECSRTKNLLDRKTEELRVAQHQSAQDARGRQELDSYRVQSLEQMKADVEDRERQLRALSEQLDRGSRMNQIHRQRSAKEIQQVRGKLQQERSFKQEAFQQVDRLQNQVNDMGAALSRSTSSTGQSRTYYTLSVSRLSATSPSAGLHRAAQQSALQLGSLTDDATLQDLAAEQRQQRAETAGSRSHTRIERPKAGPTRLRVRTAETSLPDL</sequence>
<keyword evidence="4" id="KW-1185">Reference proteome</keyword>
<organism evidence="3 4">
    <name type="scientific">Labrus bergylta</name>
    <name type="common">ballan wrasse</name>
    <dbReference type="NCBI Taxonomy" id="56723"/>
    <lineage>
        <taxon>Eukaryota</taxon>
        <taxon>Metazoa</taxon>
        <taxon>Chordata</taxon>
        <taxon>Craniata</taxon>
        <taxon>Vertebrata</taxon>
        <taxon>Euteleostomi</taxon>
        <taxon>Actinopterygii</taxon>
        <taxon>Neopterygii</taxon>
        <taxon>Teleostei</taxon>
        <taxon>Neoteleostei</taxon>
        <taxon>Acanthomorphata</taxon>
        <taxon>Eupercaria</taxon>
        <taxon>Labriformes</taxon>
        <taxon>Labridae</taxon>
        <taxon>Labrus</taxon>
    </lineage>
</organism>
<feature type="region of interest" description="Disordered" evidence="2">
    <location>
        <begin position="440"/>
        <end position="480"/>
    </location>
</feature>
<protein>
    <submittedName>
        <fullName evidence="3">Uncharacterized protein</fullName>
    </submittedName>
</protein>
<keyword evidence="1" id="KW-0175">Coiled coil</keyword>
<dbReference type="InterPro" id="IPR040401">
    <property type="entry name" value="CCDC162"/>
</dbReference>
<evidence type="ECO:0000256" key="2">
    <source>
        <dbReference type="SAM" id="MobiDB-lite"/>
    </source>
</evidence>
<dbReference type="Proteomes" id="UP000261660">
    <property type="component" value="Unplaced"/>
</dbReference>
<evidence type="ECO:0000313" key="3">
    <source>
        <dbReference type="Ensembl" id="ENSLBEP00000006274.1"/>
    </source>
</evidence>
<evidence type="ECO:0000256" key="1">
    <source>
        <dbReference type="SAM" id="Coils"/>
    </source>
</evidence>
<reference evidence="3" key="1">
    <citation type="submission" date="2025-08" db="UniProtKB">
        <authorList>
            <consortium name="Ensembl"/>
        </authorList>
    </citation>
    <scope>IDENTIFICATION</scope>
</reference>
<feature type="coiled-coil region" evidence="1">
    <location>
        <begin position="244"/>
        <end position="271"/>
    </location>
</feature>
<dbReference type="AlphaFoldDB" id="A0A3Q3EGF0"/>
<dbReference type="PANTHER" id="PTHR33331">
    <property type="entry name" value="COILED-COIL DOMAIN-CONTAINING PROTEIN 162"/>
    <property type="match status" value="1"/>
</dbReference>
<name>A0A3Q3EGF0_9LABR</name>
<dbReference type="Ensembl" id="ENSLBET00000006591.1">
    <property type="protein sequence ID" value="ENSLBEP00000006274.1"/>
    <property type="gene ID" value="ENSLBEG00000004838.1"/>
</dbReference>
<evidence type="ECO:0000313" key="4">
    <source>
        <dbReference type="Proteomes" id="UP000261660"/>
    </source>
</evidence>
<dbReference type="GeneTree" id="ENSGT00940000169346"/>